<dbReference type="CDD" id="cd21117">
    <property type="entry name" value="Twitch_MoaA"/>
    <property type="match status" value="1"/>
</dbReference>
<dbReference type="GO" id="GO:0006777">
    <property type="term" value="P:Mo-molybdopterin cofactor biosynthetic process"/>
    <property type="evidence" value="ECO:0007669"/>
    <property type="project" value="UniProtKB-KW"/>
</dbReference>
<reference evidence="3" key="1">
    <citation type="journal article" date="2014" name="Front. Microbiol.">
        <title>High frequency of phylogenetically diverse reductive dehalogenase-homologous genes in deep subseafloor sedimentary metagenomes.</title>
        <authorList>
            <person name="Kawai M."/>
            <person name="Futagami T."/>
            <person name="Toyoda A."/>
            <person name="Takaki Y."/>
            <person name="Nishi S."/>
            <person name="Hori S."/>
            <person name="Arai W."/>
            <person name="Tsubouchi T."/>
            <person name="Morono Y."/>
            <person name="Uchiyama I."/>
            <person name="Ito T."/>
            <person name="Fujiyama A."/>
            <person name="Inagaki F."/>
            <person name="Takami H."/>
        </authorList>
    </citation>
    <scope>NUCLEOTIDE SEQUENCE</scope>
    <source>
        <strain evidence="3">Expedition CK06-06</strain>
    </source>
</reference>
<dbReference type="PANTHER" id="PTHR22960:SF0">
    <property type="entry name" value="MOLYBDENUM COFACTOR BIOSYNTHESIS PROTEIN 1"/>
    <property type="match status" value="1"/>
</dbReference>
<gene>
    <name evidence="3" type="ORF">S03H2_31521</name>
</gene>
<protein>
    <recommendedName>
        <fullName evidence="2">Molybdenum cofactor biosynthesis protein A-like twitch domain-containing protein</fullName>
    </recommendedName>
</protein>
<dbReference type="GO" id="GO:0061799">
    <property type="term" value="F:cyclic pyranopterin monophosphate synthase activity"/>
    <property type="evidence" value="ECO:0007669"/>
    <property type="project" value="TreeGrafter"/>
</dbReference>
<dbReference type="InterPro" id="IPR058240">
    <property type="entry name" value="rSAM_sf"/>
</dbReference>
<dbReference type="InterPro" id="IPR050105">
    <property type="entry name" value="MoCo_biosynth_MoaA/MoaC"/>
</dbReference>
<evidence type="ECO:0000256" key="1">
    <source>
        <dbReference type="ARBA" id="ARBA00023150"/>
    </source>
</evidence>
<dbReference type="GO" id="GO:0051539">
    <property type="term" value="F:4 iron, 4 sulfur cluster binding"/>
    <property type="evidence" value="ECO:0007669"/>
    <property type="project" value="UniProtKB-KW"/>
</dbReference>
<organism evidence="3">
    <name type="scientific">marine sediment metagenome</name>
    <dbReference type="NCBI Taxonomy" id="412755"/>
    <lineage>
        <taxon>unclassified sequences</taxon>
        <taxon>metagenomes</taxon>
        <taxon>ecological metagenomes</taxon>
    </lineage>
</organism>
<evidence type="ECO:0000313" key="3">
    <source>
        <dbReference type="EMBL" id="GAH49110.1"/>
    </source>
</evidence>
<evidence type="ECO:0000259" key="2">
    <source>
        <dbReference type="Pfam" id="PF06463"/>
    </source>
</evidence>
<dbReference type="PANTHER" id="PTHR22960">
    <property type="entry name" value="MOLYBDOPTERIN COFACTOR SYNTHESIS PROTEIN A"/>
    <property type="match status" value="1"/>
</dbReference>
<dbReference type="InterPro" id="IPR010505">
    <property type="entry name" value="MoaA_twitch"/>
</dbReference>
<dbReference type="Pfam" id="PF06463">
    <property type="entry name" value="Mob_synth_C"/>
    <property type="match status" value="1"/>
</dbReference>
<dbReference type="AlphaFoldDB" id="X1GWA0"/>
<dbReference type="EMBL" id="BARU01019114">
    <property type="protein sequence ID" value="GAH49110.1"/>
    <property type="molecule type" value="Genomic_DNA"/>
</dbReference>
<comment type="caution">
    <text evidence="3">The sequence shown here is derived from an EMBL/GenBank/DDBJ whole genome shotgun (WGS) entry which is preliminary data.</text>
</comment>
<name>X1GWA0_9ZZZZ</name>
<dbReference type="GO" id="GO:0061798">
    <property type="term" value="F:GTP 3',8'-cyclase activity"/>
    <property type="evidence" value="ECO:0007669"/>
    <property type="project" value="TreeGrafter"/>
</dbReference>
<dbReference type="SUPFAM" id="SSF102114">
    <property type="entry name" value="Radical SAM enzymes"/>
    <property type="match status" value="1"/>
</dbReference>
<feature type="non-terminal residue" evidence="3">
    <location>
        <position position="1"/>
    </location>
</feature>
<accession>X1GWA0</accession>
<proteinExistence type="predicted"/>
<dbReference type="InterPro" id="IPR013785">
    <property type="entry name" value="Aldolase_TIM"/>
</dbReference>
<keyword evidence="1" id="KW-0501">Molybdenum cofactor biosynthesis</keyword>
<sequence>VVVIKGLNEDEILDFAELTKRKPLVVRFIEHMPIKEPHSYFSLGCIKEKLMTIGELTPVSTLKGNGPAFYMKYKNAKGAIGIIAPMSEGFCNDCNRLRLTADGRLFPCLMSEKFVDLKGALRSGGTNREIKHLIKDTILLKPFRTS</sequence>
<dbReference type="Gene3D" id="3.20.20.70">
    <property type="entry name" value="Aldolase class I"/>
    <property type="match status" value="1"/>
</dbReference>
<feature type="domain" description="Molybdenum cofactor biosynthesis protein A-like twitch" evidence="2">
    <location>
        <begin position="25"/>
        <end position="144"/>
    </location>
</feature>